<dbReference type="PANTHER" id="PTHR11474">
    <property type="entry name" value="TYROSINASE FAMILY MEMBER"/>
    <property type="match status" value="1"/>
</dbReference>
<dbReference type="InterPro" id="IPR008922">
    <property type="entry name" value="Di-copper_centre_dom_sf"/>
</dbReference>
<name>A0AB34KIC5_9PEZI</name>
<evidence type="ECO:0000256" key="2">
    <source>
        <dbReference type="ARBA" id="ARBA00023002"/>
    </source>
</evidence>
<dbReference type="InterPro" id="IPR002227">
    <property type="entry name" value="Tyrosinase_Cu-bd"/>
</dbReference>
<keyword evidence="2" id="KW-0560">Oxidoreductase</keyword>
<evidence type="ECO:0000313" key="7">
    <source>
        <dbReference type="Proteomes" id="UP000803884"/>
    </source>
</evidence>
<feature type="domain" description="Tyrosinase copper-binding" evidence="5">
    <location>
        <begin position="325"/>
        <end position="336"/>
    </location>
</feature>
<dbReference type="PROSITE" id="PS00497">
    <property type="entry name" value="TYROSINASE_1"/>
    <property type="match status" value="1"/>
</dbReference>
<dbReference type="Proteomes" id="UP000803884">
    <property type="component" value="Unassembled WGS sequence"/>
</dbReference>
<reference evidence="6 7" key="1">
    <citation type="journal article" date="2020" name="Microbiol. Resour. Announc.">
        <title>Draft Genome Sequence of a Cladosporium Species Isolated from the Mesophotic Ascidian Didemnum maculosum.</title>
        <authorList>
            <person name="Gioti A."/>
            <person name="Siaperas R."/>
            <person name="Nikolaivits E."/>
            <person name="Le Goff G."/>
            <person name="Ouazzani J."/>
            <person name="Kotoulas G."/>
            <person name="Topakas E."/>
        </authorList>
    </citation>
    <scope>NUCLEOTIDE SEQUENCE [LARGE SCALE GENOMIC DNA]</scope>
    <source>
        <strain evidence="6 7">TM138-S3</strain>
    </source>
</reference>
<evidence type="ECO:0000313" key="6">
    <source>
        <dbReference type="EMBL" id="KAL1582993.1"/>
    </source>
</evidence>
<dbReference type="GO" id="GO:0046872">
    <property type="term" value="F:metal ion binding"/>
    <property type="evidence" value="ECO:0007669"/>
    <property type="project" value="UniProtKB-KW"/>
</dbReference>
<evidence type="ECO:0000259" key="4">
    <source>
        <dbReference type="PROSITE" id="PS00497"/>
    </source>
</evidence>
<organism evidence="6 7">
    <name type="scientific">Cladosporium halotolerans</name>
    <dbReference type="NCBI Taxonomy" id="1052096"/>
    <lineage>
        <taxon>Eukaryota</taxon>
        <taxon>Fungi</taxon>
        <taxon>Dikarya</taxon>
        <taxon>Ascomycota</taxon>
        <taxon>Pezizomycotina</taxon>
        <taxon>Dothideomycetes</taxon>
        <taxon>Dothideomycetidae</taxon>
        <taxon>Cladosporiales</taxon>
        <taxon>Cladosporiaceae</taxon>
        <taxon>Cladosporium</taxon>
    </lineage>
</organism>
<protein>
    <recommendedName>
        <fullName evidence="4 5">Tyrosinase copper-binding domain-containing protein</fullName>
    </recommendedName>
</protein>
<proteinExistence type="predicted"/>
<dbReference type="EMBL" id="JAAQHG020000041">
    <property type="protein sequence ID" value="KAL1582993.1"/>
    <property type="molecule type" value="Genomic_DNA"/>
</dbReference>
<comment type="caution">
    <text evidence="6">The sequence shown here is derived from an EMBL/GenBank/DDBJ whole genome shotgun (WGS) entry which is preliminary data.</text>
</comment>
<feature type="chain" id="PRO_5044189140" description="Tyrosinase copper-binding domain-containing protein" evidence="3">
    <location>
        <begin position="20"/>
        <end position="408"/>
    </location>
</feature>
<evidence type="ECO:0000256" key="3">
    <source>
        <dbReference type="SAM" id="SignalP"/>
    </source>
</evidence>
<evidence type="ECO:0000256" key="1">
    <source>
        <dbReference type="ARBA" id="ARBA00022723"/>
    </source>
</evidence>
<dbReference type="Gene3D" id="1.10.1280.10">
    <property type="entry name" value="Di-copper center containing domain from catechol oxidase"/>
    <property type="match status" value="1"/>
</dbReference>
<dbReference type="PROSITE" id="PS00498">
    <property type="entry name" value="TYROSINASE_2"/>
    <property type="match status" value="1"/>
</dbReference>
<dbReference type="PRINTS" id="PR00092">
    <property type="entry name" value="TYROSINASE"/>
</dbReference>
<feature type="domain" description="Tyrosinase copper-binding" evidence="4">
    <location>
        <begin position="133"/>
        <end position="150"/>
    </location>
</feature>
<keyword evidence="3" id="KW-0732">Signal</keyword>
<keyword evidence="7" id="KW-1185">Reference proteome</keyword>
<sequence>MEIPLLCLCIALLVQASLCFNANYTNCTEPDFRELKSKYTNLTQSIYQKATGRLDELESCDKAQGREPTCTRDKVVFRKEYGNLTKQERRDYVKAVLCLQALPARTPRNVSSGVRSRYDDFVVTHIQQTLTIHFTGNFMPWHRWFVYSYEKALRDECGYRGYQPYWDWPKYASAPQDSPIFDGSPTSLGGNGKSIEHDGIVLVDLNGNPALELPPGVGGGYVETGPFANMSVNLGPVGGINGTAPGPEGGLGYNPRRLKRDVGPAINLRYANYSTVLTLLSKPDISTYRALSEGGFAGVEIGPHGGGHFTIGGDPGSDMFTSPGDPAFWVHHTQMDRMWSLWQELDPDTRHSESEMNGGQYGHVTWNNEPASRKASFEDPIELGWAGGATTVGEVMNTLGGEFCYVYV</sequence>
<gene>
    <name evidence="6" type="ORF">WHR41_08227</name>
</gene>
<evidence type="ECO:0000259" key="5">
    <source>
        <dbReference type="PROSITE" id="PS00498"/>
    </source>
</evidence>
<accession>A0AB34KIC5</accession>
<dbReference type="AlphaFoldDB" id="A0AB34KIC5"/>
<dbReference type="InterPro" id="IPR050316">
    <property type="entry name" value="Tyrosinase/Hemocyanin"/>
</dbReference>
<dbReference type="Pfam" id="PF00264">
    <property type="entry name" value="Tyrosinase"/>
    <property type="match status" value="1"/>
</dbReference>
<keyword evidence="1" id="KW-0479">Metal-binding</keyword>
<dbReference type="GO" id="GO:0016491">
    <property type="term" value="F:oxidoreductase activity"/>
    <property type="evidence" value="ECO:0007669"/>
    <property type="project" value="UniProtKB-KW"/>
</dbReference>
<dbReference type="RefSeq" id="XP_069226100.1">
    <property type="nucleotide sequence ID" value="XM_069376831.1"/>
</dbReference>
<dbReference type="GeneID" id="96009669"/>
<feature type="signal peptide" evidence="3">
    <location>
        <begin position="1"/>
        <end position="19"/>
    </location>
</feature>
<dbReference type="SUPFAM" id="SSF48056">
    <property type="entry name" value="Di-copper centre-containing domain"/>
    <property type="match status" value="1"/>
</dbReference>
<dbReference type="PANTHER" id="PTHR11474:SF125">
    <property type="entry name" value="N-ACETYL-6-HYDROXYTRYPTOPHAN OXIDASE IVOB-RELATED"/>
    <property type="match status" value="1"/>
</dbReference>